<evidence type="ECO:0000313" key="3">
    <source>
        <dbReference type="EMBL" id="XDP97790.1"/>
    </source>
</evidence>
<feature type="transmembrane region" description="Helical" evidence="2">
    <location>
        <begin position="124"/>
        <end position="142"/>
    </location>
</feature>
<sequence length="148" mass="15017">MSDRAVRPARPAGKSGPAEPGTTGRLRLLAAVAAVVTVGAGLGLRAVAAGDVAKYGGDALYTLLILTLVVLAAPCMAPARAAGTALAVSWAVELLQLTGLPAELSARSTAARLVLGSTFNAPDLFWYAVGATAGWLVLRASARRRPAR</sequence>
<name>A0AB39LXY9_9ACTN</name>
<dbReference type="Pfam" id="PF10990">
    <property type="entry name" value="DUF2809"/>
    <property type="match status" value="1"/>
</dbReference>
<dbReference type="InterPro" id="IPR021257">
    <property type="entry name" value="DUF2809"/>
</dbReference>
<gene>
    <name evidence="3" type="ORF">AB5J57_31565</name>
</gene>
<dbReference type="AlphaFoldDB" id="A0AB39LXY9"/>
<evidence type="ECO:0000256" key="1">
    <source>
        <dbReference type="SAM" id="MobiDB-lite"/>
    </source>
</evidence>
<keyword evidence="2" id="KW-0472">Membrane</keyword>
<dbReference type="RefSeq" id="WP_369161039.1">
    <property type="nucleotide sequence ID" value="NZ_CP163429.1"/>
</dbReference>
<dbReference type="EMBL" id="CP163429">
    <property type="protein sequence ID" value="XDP97790.1"/>
    <property type="molecule type" value="Genomic_DNA"/>
</dbReference>
<reference evidence="3" key="1">
    <citation type="submission" date="2024-07" db="EMBL/GenBank/DDBJ databases">
        <authorList>
            <person name="Yu S.T."/>
        </authorList>
    </citation>
    <scope>NUCLEOTIDE SEQUENCE</scope>
    <source>
        <strain evidence="3">R02</strain>
    </source>
</reference>
<protein>
    <submittedName>
        <fullName evidence="3">DUF2809 domain-containing protein</fullName>
    </submittedName>
</protein>
<organism evidence="3">
    <name type="scientific">Streptomyces sp. R02</name>
    <dbReference type="NCBI Taxonomy" id="3238623"/>
    <lineage>
        <taxon>Bacteria</taxon>
        <taxon>Bacillati</taxon>
        <taxon>Actinomycetota</taxon>
        <taxon>Actinomycetes</taxon>
        <taxon>Kitasatosporales</taxon>
        <taxon>Streptomycetaceae</taxon>
        <taxon>Streptomyces</taxon>
    </lineage>
</organism>
<proteinExistence type="predicted"/>
<evidence type="ECO:0000256" key="2">
    <source>
        <dbReference type="SAM" id="Phobius"/>
    </source>
</evidence>
<keyword evidence="2" id="KW-1133">Transmembrane helix</keyword>
<feature type="transmembrane region" description="Helical" evidence="2">
    <location>
        <begin position="28"/>
        <end position="47"/>
    </location>
</feature>
<feature type="transmembrane region" description="Helical" evidence="2">
    <location>
        <begin position="59"/>
        <end position="77"/>
    </location>
</feature>
<keyword evidence="2" id="KW-0812">Transmembrane</keyword>
<accession>A0AB39LXY9</accession>
<feature type="region of interest" description="Disordered" evidence="1">
    <location>
        <begin position="1"/>
        <end position="21"/>
    </location>
</feature>